<dbReference type="GO" id="GO:0006623">
    <property type="term" value="P:protein targeting to vacuole"/>
    <property type="evidence" value="ECO:0007669"/>
    <property type="project" value="TreeGrafter"/>
</dbReference>
<comment type="similarity">
    <text evidence="1">Belongs to the VPS13 family.</text>
</comment>
<feature type="compositionally biased region" description="Polar residues" evidence="2">
    <location>
        <begin position="2788"/>
        <end position="2810"/>
    </location>
</feature>
<feature type="region of interest" description="Disordered" evidence="2">
    <location>
        <begin position="2931"/>
        <end position="2998"/>
    </location>
</feature>
<proteinExistence type="inferred from homology"/>
<feature type="region of interest" description="Disordered" evidence="2">
    <location>
        <begin position="2884"/>
        <end position="2918"/>
    </location>
</feature>
<dbReference type="PANTHER" id="PTHR16166">
    <property type="entry name" value="VACUOLAR PROTEIN SORTING-ASSOCIATED PROTEIN VPS13"/>
    <property type="match status" value="1"/>
</dbReference>
<dbReference type="OrthoDB" id="61483at2759"/>
<evidence type="ECO:0000256" key="1">
    <source>
        <dbReference type="ARBA" id="ARBA00006545"/>
    </source>
</evidence>
<accession>W4G732</accession>
<dbReference type="PANTHER" id="PTHR16166:SF93">
    <property type="entry name" value="INTERMEMBRANE LIPID TRANSFER PROTEIN VPS13"/>
    <property type="match status" value="1"/>
</dbReference>
<evidence type="ECO:0000259" key="3">
    <source>
        <dbReference type="PROSITE" id="PS50004"/>
    </source>
</evidence>
<feature type="compositionally biased region" description="Low complexity" evidence="2">
    <location>
        <begin position="2983"/>
        <end position="2993"/>
    </location>
</feature>
<reference evidence="4" key="1">
    <citation type="submission" date="2013-12" db="EMBL/GenBank/DDBJ databases">
        <title>The Genome Sequence of Aphanomyces astaci APO3.</title>
        <authorList>
            <consortium name="The Broad Institute Genomics Platform"/>
            <person name="Russ C."/>
            <person name="Tyler B."/>
            <person name="van West P."/>
            <person name="Dieguez-Uribeondo J."/>
            <person name="Young S.K."/>
            <person name="Zeng Q."/>
            <person name="Gargeya S."/>
            <person name="Fitzgerald M."/>
            <person name="Abouelleil A."/>
            <person name="Alvarado L."/>
            <person name="Chapman S.B."/>
            <person name="Gainer-Dewar J."/>
            <person name="Goldberg J."/>
            <person name="Griggs A."/>
            <person name="Gujja S."/>
            <person name="Hansen M."/>
            <person name="Howarth C."/>
            <person name="Imamovic A."/>
            <person name="Ireland A."/>
            <person name="Larimer J."/>
            <person name="McCowan C."/>
            <person name="Murphy C."/>
            <person name="Pearson M."/>
            <person name="Poon T.W."/>
            <person name="Priest M."/>
            <person name="Roberts A."/>
            <person name="Saif S."/>
            <person name="Shea T."/>
            <person name="Sykes S."/>
            <person name="Wortman J."/>
            <person name="Nusbaum C."/>
            <person name="Birren B."/>
        </authorList>
    </citation>
    <scope>NUCLEOTIDE SEQUENCE [LARGE SCALE GENOMIC DNA]</scope>
    <source>
        <strain evidence="4">APO3</strain>
    </source>
</reference>
<feature type="region of interest" description="Disordered" evidence="2">
    <location>
        <begin position="803"/>
        <end position="827"/>
    </location>
</feature>
<dbReference type="SUPFAM" id="SSF49562">
    <property type="entry name" value="C2 domain (Calcium/lipid-binding domain, CaLB)"/>
    <property type="match status" value="1"/>
</dbReference>
<gene>
    <name evidence="4" type="ORF">H257_10316</name>
</gene>
<feature type="compositionally biased region" description="Basic residues" evidence="2">
    <location>
        <begin position="4222"/>
        <end position="4235"/>
    </location>
</feature>
<dbReference type="RefSeq" id="XP_009835114.1">
    <property type="nucleotide sequence ID" value="XM_009836812.1"/>
</dbReference>
<feature type="region of interest" description="Disordered" evidence="2">
    <location>
        <begin position="1589"/>
        <end position="1625"/>
    </location>
</feature>
<evidence type="ECO:0000256" key="2">
    <source>
        <dbReference type="SAM" id="MobiDB-lite"/>
    </source>
</evidence>
<name>W4G732_APHAT</name>
<dbReference type="Pfam" id="PF00168">
    <property type="entry name" value="C2"/>
    <property type="match status" value="1"/>
</dbReference>
<dbReference type="InterPro" id="IPR000008">
    <property type="entry name" value="C2_dom"/>
</dbReference>
<dbReference type="GeneID" id="20812312"/>
<organism evidence="4">
    <name type="scientific">Aphanomyces astaci</name>
    <name type="common">Crayfish plague agent</name>
    <dbReference type="NCBI Taxonomy" id="112090"/>
    <lineage>
        <taxon>Eukaryota</taxon>
        <taxon>Sar</taxon>
        <taxon>Stramenopiles</taxon>
        <taxon>Oomycota</taxon>
        <taxon>Saprolegniomycetes</taxon>
        <taxon>Saprolegniales</taxon>
        <taxon>Verrucalvaceae</taxon>
        <taxon>Aphanomyces</taxon>
    </lineage>
</organism>
<protein>
    <recommendedName>
        <fullName evidence="3">C2 domain-containing protein</fullName>
    </recommendedName>
</protein>
<feature type="compositionally biased region" description="Polar residues" evidence="2">
    <location>
        <begin position="2957"/>
        <end position="2975"/>
    </location>
</feature>
<feature type="region of interest" description="Disordered" evidence="2">
    <location>
        <begin position="2788"/>
        <end position="2821"/>
    </location>
</feature>
<dbReference type="CDD" id="cd00030">
    <property type="entry name" value="C2"/>
    <property type="match status" value="1"/>
</dbReference>
<feature type="compositionally biased region" description="Polar residues" evidence="2">
    <location>
        <begin position="803"/>
        <end position="816"/>
    </location>
</feature>
<feature type="compositionally biased region" description="Low complexity" evidence="2">
    <location>
        <begin position="2896"/>
        <end position="2907"/>
    </location>
</feature>
<sequence length="4394" mass="482908">MSFLQEAITKAILGSLSAYIAHFKEDQVKVGLWAGDLVLEDVELKCSAFNTYDSAVHIAHGCIQRIRIQVPWTSFWRNPIQVDISGVDCELHLRGTYDVLDELQQKNLLVQCLLANARASIAKSSEGWSLFSGLSGSILHRLVRNIAVHLDDVNVYHAMAQTTVGVTLQSLTFCDDVTNTTDNVTKTTAKVLDITDLGMYATVGDASLELLAPFQLHVRLTQEEATDDSMQCALTARATFIDMRIPLALAPYLEKMSQTCAMFASGRKLKCLRWLALYGRTPRNPWRYAKQALFHSSDASASSVVKGCYTTLYTKWLDSSQSSVAFMHQLNWLELQLGVQDILEAQVEATGLATSTKGKGRPVRMITSPKQSHQPFVLRWGTLNGTWDVAGMTLAVATCPFDGSIALQQLHGQFLVDSSNELVHHRVEIDSIDVTWQRDSTCVFRLHQPQPLTDGDNNMTPTTGISVQWRRGCSEDCSTDETSAMDIALSSVHIECNVVLPWAELWPQPHHNFILLISSACKVRSTNTQLSNRLVSCSIQNTTMQLQLDDTWAIIATSTDLYVKLHPHHLYQLRTSSFALATTQNQTTHHMPIAGVEAFALCATDAAESKSMQVDVASIKLHVSLQLIHVALRFAAFVLSVPAVSPESVSPRLSSWGDGCIVAATMRCSLVEVWILPPTEKISGVVAGVASNNPPTAFALATLNQATMEGLWQHQAVQHARAAVSQVFLSIDQTTVVQIAPTPTTPQGVTLLLRQSASLDSAFSVHTICGVLDIVYPPEALCQGITHAKTYVDLLRRNTSSLPFTSISNRTPSEGTPQLQAPHPPTTAPPSLPWRLTLDWQMDLVTVLLCQHKKPFVKYHFYNMAVQAKMLQASTSPCLSSSTFVDLTVYRMYLQDLTDTGVALHRDVVVPTQCTCCRRDTSTSDLSTGCHVISFTNHPKNQTGNDISKQQPTWTLHGLQVTCLWRLYIELWNYMYHPSGGVELVTTHYRRTFSRTYDNVERSSIRVVFDHVAFCFPRNGTSIDMLAMVMNECVFTKSFGTDTWTYDQAMGTTTEATLSVDNIDQPLPTDGDRQKNCLAMTQVSLYCADTESVVQRHWSFRRGTHSPEVPPHSPPTNMESLLPPLPPPLASIIEGGPMYLDPNIAWKRVTVAPFDFTFVRDFGLDECSIMQTRDLFVIQPSLRLNLELTELSILLSLWYDNMGEYPQFPSPFEPPTNYCDAYTAGPHPHFAPFTSPSQVPADLLTSPHWEVGFVLHAMEIRLPLHDHEFLAMQLRPVVVKVYGCVDSTFMRCAVVTDRASLVKRGAPGVPPAVLADLGPGDRRPFVHDNINVFDPFDRGVKTPAFGMQFSMVRFPYGYTMMGLRLDQLTVGLFSDPDVLAFVVEFFSTYFYDSEYGYPWPLPDAIAPHVGVSGEYGLVDGVDDDDDAGVAKEMLLLELVYSEVIVVHTPCLVLTANDRVFQIQSAGSSAGFGWQLFYEWTATDASLWVHLPGVEAHFIDSNKTTTAPSLLSTSKPATTGTPRTVLTPVTIDSTYAFNMLTWQQSSTFNVTRYDVAFPHEDDLTVFVYCVPSDIAFFAALVAAYETSLGDSSPSAPAPPASTPDGSPDDIEIDGEQVGDDEDETAGASCQEAWTSWSVHLPRKVGIVLLDDMLLFQKPVLQLVLCEVGLHVLQCHDDVDTLKDGDSYHHANDPQTHEGDIDNDPSSLAIASTLAVFAKLSSSAQVDVFNNIVRAWEPLVEPFHVKVLFEHNGSRIGVSITTPDSVQINITESFVNAVLESWGPQPRASVGLVNWTGKSVRYFQPQPLPHPYDLPLPASADPADGAPTPHRPLMVTYVRHPPLNPARGGSKADGTPTALACPPILSVLVGRHKVETTVLNQNDLDVLFASVHQHSHHTDAFRLALCGDATAELTYDMSVQLFGFQWLHHLDLNQSGYFFFDLVPEIPHVTMTSPPLALSSSPRGGQRALPSDAARTPMNESSAAVPLSHLLEPTAAVRAALRCLVHVDKTRWGHCVTLQSLFQVKNLTSFALSIALHATPKLRQDAKAPSNASSATIQLPPGEIHHVPLQPLYEHAAKSRGKHVGFLNVSLPSSTSMDGIHLLDLIRPASSDAHRNFIHTCQPNTYLCVQVTSSFGHATKKGRWSRLFRPTFSSPHIDDVKQGPALLDASQLTTLTLHPPLTLQNLLCVNIVCCVFRHLSGVRDVVWEGTIKAGGLASIYASNLADNLYCSVLLPALQCETVKPALLHVPSGSKIKVDSVIAFADKTNNTQPLKLKVENSVGCGGQRGVVLYAAYWLVNLTPFALQYKQDTRHFEVAGSAAALARRHAIDDDDHNKQKSMWMALAAELELQAYLQPPTADKEKPPPSATSPFCMDGRCSFATDSHDVCYCAAPTCAARRLGRFATMFSFGGGGNTVGFEDTVTAAFTNSLCIKCPKYTWSKGMSLEVLGVDQAVELKNPSHVLDLGVKIVPGPEQFYRTKCVIFTPRYLVLNQLPTALALYDGFHRLNTVLPPHDMQPFVGNRKIPSRRRCRARVQYLSTHRIHESSGKFSLDVVGPTDLSLVANTTKPPSPPSSPPTAGKSGATAPVATPKVPPTSLMADHTMAPLNLVRVHTRMCGPTYVTLLRQVTRIEDVSYRIDNQTASHVLYYRQVGVESPTNGWKQLAPGKSTVYVWAEPLALHQLAVCLRHEDAATRPSPRHIWTTRATKLNALLLSARKQQPHNETTMLHLGGGYVPTNAQSRQKHYYYQQAKQFGYASALVSERKGLGLDDVESIHLDVIGLQMALNRPSPTTTASSIGTNLHSFPPTSTDAPPSDVVSKPFLPKLPKRTTSCARIDNDGVTRVLRVRDTTSLDDEKRTFVHEEARVQRLLLQLLALQSGAAFATVHTSSRRARRDMSPSWEESSPRSSTVRGGGGQHCRRTATDCVSLRAFASSLHNPPPPMNTIPTSSDRNTRHTISRSLRTSSCVVDTNRSNPSAKRGGPVGPDSSSNSSRSRSGEGRVGLTLFQSMDHPTETTTTNNAEQALYEQMVSFMTSPVLEDVQQVLVQVVCASGLKAPASEGGGWSNPYGIVTLLPSTTSSPPHGQPSAHTTEGRGRFAAMASSKLSSSMLKRMEQKTYYIERTLDPVWRDQAFLFEKASAESACSIQIDIRSHSPLGKHVFLGRAVVEVGGDDDDNITKHVTVKLAGAKSHHVVTGTVGVVVQMARTRTQLLEYWYQRLRERMQVLSEQLVYIRSRLRQIDKERALEQKRKLNVAVEHHHAKQQAGRAKAKALLLENKAKLVAQKNKLKDKWTQQLQQLQHPSVHMNEKFAHFRDAAEKRWMSEVKKLHKANVRTSILHVKRLFAKESHASSATATSSTGTATKDHGGLSYKASLHRLRSNHVNHAKPPVATSHVDHVTDIKRCYHRLIRSGGHVVVGVLEGRHFGGLGFDKVHCVLVCQDTTIITPKAKADDIIVWPATTAISSAIPKIPLRRHRGDLLIHVVSTTKRSSSGRIIGQVRVPMDVALDYCGSHGGTFCAWFPVTPLADTSPVELDLVKLLQPVEMKLGYASPPSSSPCVQVTMTYEPEQSSFVLGRLQSYVSVFVGELAVSLSAPVPVLDTSSPPNHSNSVVEAHEILRISCSGIEVKCLTSSKQCQWTIDMDSFQVDNQRNEALNQTELPVMVSRTISSCSTSSTHDMTSAKALKPVLQAVVVTRRLEQTTSDSHGPGSPGGRRIGEAARHMTHIELVALSIEETDWTFDEVILRTLYDVCERLYEKHQPLFGGGGEGATSTPLSVAPSSPPLSTGFSTTSTFPTSSVYIACLEVRPFKCNITFRKSTTYALNTSSTSSSSSSLAMPNLKSKFLHSFLAAVLNIANTIENAPLEFNALRLDHEITDLHHLQDLVFQHYSTNILRQLYKLIGSMNFMGNPVGLAANVAGGVRDFVVQPYAGLTSGGGTGFVRGLTKGTASLLGHTTFGLFDTTSRMTGAMGNSVAAFSGDRVFKAKRNVYALARPTSRRDQLRLDVKKLKHDVFSGIVGGLTGLVMDPIRGGRRGGWRGLVGGVAQGFTGVVVKPVVGAMDFATHMVEGVRDVAGLAFETKQKAFDKHRKRMSHVFGADGRLLPHDAAGIWSTAVVGYLQGMTGGLRHRHSTTGPRKVTDVEPPMQIVYATAFKTAVGQVRLVVVRKCEVLCAEVSTAHWQQPRLVWRVLSCNIAFVERTTATKVIVHFRARIEDHAKPYHPAPHRKQHGTKHHQLSKHDDGADNKDELDTVEIATTTWEDVRHFERDEAKMNQLVAVLRQQYSFVDACDDNVIEDVADAGTRVVVPPRVPGTSLLQQFSFERLHKTQETLKTQYCINDQDECELEQSAWTDLDGHDAAMLWAGCMELTSSPTTMAEQTKKAKTRPVSFVAGTSR</sequence>
<feature type="compositionally biased region" description="Acidic residues" evidence="2">
    <location>
        <begin position="1605"/>
        <end position="1623"/>
    </location>
</feature>
<feature type="region of interest" description="Disordered" evidence="2">
    <location>
        <begin position="4373"/>
        <end position="4394"/>
    </location>
</feature>
<dbReference type="Pfam" id="PF25036">
    <property type="entry name" value="VPS13_VAB"/>
    <property type="match status" value="2"/>
</dbReference>
<dbReference type="GO" id="GO:0045053">
    <property type="term" value="P:protein retention in Golgi apparatus"/>
    <property type="evidence" value="ECO:0007669"/>
    <property type="project" value="TreeGrafter"/>
</dbReference>
<feature type="region of interest" description="Disordered" evidence="2">
    <location>
        <begin position="4216"/>
        <end position="4247"/>
    </location>
</feature>
<feature type="domain" description="C2" evidence="3">
    <location>
        <begin position="3023"/>
        <end position="3184"/>
    </location>
</feature>
<feature type="compositionally biased region" description="Basic and acidic residues" evidence="2">
    <location>
        <begin position="4236"/>
        <end position="4247"/>
    </location>
</feature>
<dbReference type="PROSITE" id="PS50004">
    <property type="entry name" value="C2"/>
    <property type="match status" value="1"/>
</dbReference>
<dbReference type="Gene3D" id="2.60.40.150">
    <property type="entry name" value="C2 domain"/>
    <property type="match status" value="1"/>
</dbReference>
<dbReference type="InterPro" id="IPR035892">
    <property type="entry name" value="C2_domain_sf"/>
</dbReference>
<dbReference type="InterPro" id="IPR009543">
    <property type="entry name" value="VPS13_VAB"/>
</dbReference>
<dbReference type="SMART" id="SM00239">
    <property type="entry name" value="C2"/>
    <property type="match status" value="1"/>
</dbReference>
<dbReference type="EMBL" id="KI913140">
    <property type="protein sequence ID" value="ETV75480.1"/>
    <property type="molecule type" value="Genomic_DNA"/>
</dbReference>
<dbReference type="VEuPathDB" id="FungiDB:H257_10316"/>
<feature type="region of interest" description="Disordered" evidence="2">
    <location>
        <begin position="2559"/>
        <end position="2595"/>
    </location>
</feature>
<evidence type="ECO:0000313" key="4">
    <source>
        <dbReference type="EMBL" id="ETV75480.1"/>
    </source>
</evidence>
<dbReference type="InterPro" id="IPR026847">
    <property type="entry name" value="VPS13"/>
</dbReference>
<feature type="region of interest" description="Disordered" evidence="2">
    <location>
        <begin position="1953"/>
        <end position="1973"/>
    </location>
</feature>